<comment type="similarity">
    <text evidence="3">Belongs to the vinculin/alpha-catenin family.</text>
</comment>
<dbReference type="EMBL" id="MF959461">
    <property type="protein sequence ID" value="AVM85906.1"/>
    <property type="molecule type" value="mRNA"/>
</dbReference>
<dbReference type="Proteomes" id="UP001165289">
    <property type="component" value="Unassembled WGS sequence"/>
</dbReference>
<dbReference type="GO" id="GO:0045296">
    <property type="term" value="F:cadherin binding"/>
    <property type="evidence" value="ECO:0007669"/>
    <property type="project" value="InterPro"/>
</dbReference>
<dbReference type="InterPro" id="IPR006077">
    <property type="entry name" value="Vinculin/catenin"/>
</dbReference>
<dbReference type="InterPro" id="IPR001033">
    <property type="entry name" value="Alpha_catenin"/>
</dbReference>
<dbReference type="GO" id="GO:0051015">
    <property type="term" value="F:actin filament binding"/>
    <property type="evidence" value="ECO:0007669"/>
    <property type="project" value="InterPro"/>
</dbReference>
<gene>
    <name evidence="9" type="ORF">LOD99_9843</name>
</gene>
<dbReference type="AlphaFoldDB" id="A0A2P1GIX0"/>
<protein>
    <submittedName>
        <fullName evidence="8">Alpha-catenin</fullName>
    </submittedName>
</protein>
<dbReference type="SUPFAM" id="SSF47220">
    <property type="entry name" value="alpha-catenin/vinculin-like"/>
    <property type="match status" value="3"/>
</dbReference>
<dbReference type="GO" id="GO:0008013">
    <property type="term" value="F:beta-catenin binding"/>
    <property type="evidence" value="ECO:0007669"/>
    <property type="project" value="TreeGrafter"/>
</dbReference>
<evidence type="ECO:0000256" key="2">
    <source>
        <dbReference type="ARBA" id="ARBA00004496"/>
    </source>
</evidence>
<keyword evidence="10" id="KW-1185">Reference proteome</keyword>
<organism evidence="8">
    <name type="scientific">Oopsacas minuta</name>
    <dbReference type="NCBI Taxonomy" id="111878"/>
    <lineage>
        <taxon>Eukaryota</taxon>
        <taxon>Metazoa</taxon>
        <taxon>Porifera</taxon>
        <taxon>Hexactinellida</taxon>
        <taxon>Hexasterophora</taxon>
        <taxon>Lyssacinosida</taxon>
        <taxon>Leucopsacidae</taxon>
        <taxon>Oopsacas</taxon>
    </lineage>
</organism>
<dbReference type="GO" id="GO:0098609">
    <property type="term" value="P:cell-cell adhesion"/>
    <property type="evidence" value="ECO:0007669"/>
    <property type="project" value="TreeGrafter"/>
</dbReference>
<dbReference type="Gene3D" id="1.20.120.230">
    <property type="entry name" value="Alpha-catenin/vinculin-like"/>
    <property type="match status" value="4"/>
</dbReference>
<evidence type="ECO:0000313" key="9">
    <source>
        <dbReference type="EMBL" id="KAI6661776.1"/>
    </source>
</evidence>
<evidence type="ECO:0000256" key="6">
    <source>
        <dbReference type="ARBA" id="ARBA00022949"/>
    </source>
</evidence>
<dbReference type="GO" id="GO:0005912">
    <property type="term" value="C:adherens junction"/>
    <property type="evidence" value="ECO:0007669"/>
    <property type="project" value="TreeGrafter"/>
</dbReference>
<dbReference type="PRINTS" id="PR00805">
    <property type="entry name" value="ALPHACATENIN"/>
</dbReference>
<dbReference type="GO" id="GO:0016342">
    <property type="term" value="C:catenin complex"/>
    <property type="evidence" value="ECO:0007669"/>
    <property type="project" value="TreeGrafter"/>
</dbReference>
<comment type="subcellular location">
    <subcellularLocation>
        <location evidence="1">Cell junction</location>
    </subcellularLocation>
    <subcellularLocation>
        <location evidence="2">Cytoplasm</location>
    </subcellularLocation>
</comment>
<dbReference type="GO" id="GO:0016477">
    <property type="term" value="P:cell migration"/>
    <property type="evidence" value="ECO:0007669"/>
    <property type="project" value="TreeGrafter"/>
</dbReference>
<name>A0A2P1GIX0_9METZ</name>
<proteinExistence type="evidence at transcript level"/>
<dbReference type="GO" id="GO:0005737">
    <property type="term" value="C:cytoplasm"/>
    <property type="evidence" value="ECO:0007669"/>
    <property type="project" value="UniProtKB-SubCell"/>
</dbReference>
<keyword evidence="4" id="KW-0963">Cytoplasm</keyword>
<reference evidence="8" key="1">
    <citation type="submission" date="2017-09" db="EMBL/GenBank/DDBJ databases">
        <title>New genomic data challenges the traditional vision of epithelium evolution in sponges and ctenophores.</title>
        <authorList>
            <person name="Belahbib H."/>
            <person name="Renard E."/>
            <person name="Santini S."/>
            <person name="Jourda C."/>
            <person name="Claverie J.-M."/>
            <person name="Borchiellini C."/>
            <person name="Le Bivic A."/>
        </authorList>
    </citation>
    <scope>NUCLEOTIDE SEQUENCE</scope>
    <source>
        <strain evidence="8">ID13</strain>
    </source>
</reference>
<keyword evidence="6" id="KW-0965">Cell junction</keyword>
<accession>A0A2P1GIX0</accession>
<keyword evidence="5" id="KW-0130">Cell adhesion</keyword>
<evidence type="ECO:0000256" key="4">
    <source>
        <dbReference type="ARBA" id="ARBA00022490"/>
    </source>
</evidence>
<reference evidence="9" key="2">
    <citation type="submission" date="2022-02" db="EMBL/GenBank/DDBJ databases">
        <authorList>
            <person name="Santini S."/>
            <person name="Jourda C."/>
            <person name="Belahbib H."/>
            <person name="Rocher C."/>
            <person name="Selva M."/>
            <person name="Borchiellini C."/>
            <person name="Renard E."/>
        </authorList>
    </citation>
    <scope>NUCLEOTIDE SEQUENCE</scope>
    <source>
        <strain evidence="9">SPO-2</strain>
    </source>
</reference>
<dbReference type="EMBL" id="JAKMXF010000007">
    <property type="protein sequence ID" value="KAI6661776.1"/>
    <property type="molecule type" value="Genomic_DNA"/>
</dbReference>
<evidence type="ECO:0000256" key="1">
    <source>
        <dbReference type="ARBA" id="ARBA00004282"/>
    </source>
</evidence>
<sequence>MSLSFYHGEEFSSFGSLGSNPSTCSTRSNLSQRVELVIAPLIEELISVSPSSRESVCKLDGTKKQNNISVSLLLQSLDQAVSSLVHTAEIIAYENDKKVRRKMLNAVNRLKTSAKQLSQLMSDNIPPSPTHCIDTEKSPSLRDVARVLLYDVACVLSVADKVDERKLQEATQSIESCLDSLRDVVSLTELYQQITQFTPVMARLAKLAKQRQNELDCCEDNSCLVESLSWHRRVLTIGCAMLISSCKCYVRHPDIETARINRDFSFDVILESSNIIARIMGDNYVPPDFTLETGGAFYQQITSFQILTLMPPEDSTTLKQTADIQHILRYLIDTSDSITELVSTRPKHSRMLKLFRVQTKQYLDNSDKISDLLSHGNDLAEMCGSLCHAIDLSNLDALLDLYSQLREPLQEIRTAVRAVDFLKVQEAFDSFFQLMERILQVSDNISSSCSDPQSTRLIRLSTDQLTRLATQLTSAARSSWQRQNSRAAWNCFEAVTQLWQQELTLLLDSLDSVVSLSDFLSVVELHLQQHLANSVAAVEKCDVSIVAVCRSGIQTVCSRILCIIEGFLTDGDVDMELYIQQNVNSLISVLRGELYKFDEEMNFIELSLSDSRSSYENIESYKEITDKIFGIVTSIKNILVGLMSEESELSVCERIHDISQQNTIAIQDNNNEMRRTSYRRVSRSRTPPPRGRDTEVQIILNSLPPPEKHRLESARQEFHIHQVKLESAVSKWDETENDVIFLAKDMCVMMMDISDFTKSEGPIHKPYDLIQTANKLATSSQQLESLITNIIENCNEENSIKDLQAYLGETKLYSHQIKMTSKVYKDLNRIKHNTDSLSSIVISSKNLLNTVVKLVMLSYIACNKIVKSAGSKGSMLGLVKWKIRPPNKKPLCRSSSAYSLSSSTSHASRPGTGRLSSTQRIKAPVQVLDEFEVQLNEKIAFL</sequence>
<dbReference type="OrthoDB" id="6376697at2759"/>
<evidence type="ECO:0000313" key="10">
    <source>
        <dbReference type="Proteomes" id="UP001165289"/>
    </source>
</evidence>
<dbReference type="PANTHER" id="PTHR18914">
    <property type="entry name" value="ALPHA CATENIN"/>
    <property type="match status" value="1"/>
</dbReference>
<dbReference type="InterPro" id="IPR036723">
    <property type="entry name" value="Alpha-catenin/vinculin-like_sf"/>
</dbReference>
<reference evidence="9 10" key="3">
    <citation type="journal article" date="2023" name="BMC Biol.">
        <title>The compact genome of the sponge Oopsacas minuta (Hexactinellida) is lacking key metazoan core genes.</title>
        <authorList>
            <person name="Santini S."/>
            <person name="Schenkelaars Q."/>
            <person name="Jourda C."/>
            <person name="Duchesne M."/>
            <person name="Belahbib H."/>
            <person name="Rocher C."/>
            <person name="Selva M."/>
            <person name="Riesgo A."/>
            <person name="Vervoort M."/>
            <person name="Leys S.P."/>
            <person name="Kodjabachian L."/>
            <person name="Le Bivic A."/>
            <person name="Borchiellini C."/>
            <person name="Claverie J.M."/>
            <person name="Renard E."/>
        </authorList>
    </citation>
    <scope>NUCLEOTIDE SEQUENCE [LARGE SCALE GENOMIC DNA]</scope>
    <source>
        <strain evidence="9">SPO-2</strain>
    </source>
</reference>
<feature type="compositionally biased region" description="Low complexity" evidence="7">
    <location>
        <begin position="894"/>
        <end position="908"/>
    </location>
</feature>
<feature type="region of interest" description="Disordered" evidence="7">
    <location>
        <begin position="892"/>
        <end position="918"/>
    </location>
</feature>
<dbReference type="PANTHER" id="PTHR18914:SF30">
    <property type="entry name" value="VINCULIN_ALPHA-CATENIN FAMILY MEMBER 1"/>
    <property type="match status" value="1"/>
</dbReference>
<evidence type="ECO:0000313" key="8">
    <source>
        <dbReference type="EMBL" id="AVM85906.1"/>
    </source>
</evidence>
<evidence type="ECO:0000256" key="7">
    <source>
        <dbReference type="SAM" id="MobiDB-lite"/>
    </source>
</evidence>
<evidence type="ECO:0000256" key="5">
    <source>
        <dbReference type="ARBA" id="ARBA00022889"/>
    </source>
</evidence>
<evidence type="ECO:0000256" key="3">
    <source>
        <dbReference type="ARBA" id="ARBA00008376"/>
    </source>
</evidence>
<dbReference type="Pfam" id="PF01044">
    <property type="entry name" value="Vinculin"/>
    <property type="match status" value="1"/>
</dbReference>
<feature type="region of interest" description="Disordered" evidence="7">
    <location>
        <begin position="667"/>
        <end position="694"/>
    </location>
</feature>